<dbReference type="Proteomes" id="UP000595197">
    <property type="component" value="Chromosome"/>
</dbReference>
<accession>A0ABX7BC58</accession>
<organism evidence="1 2">
    <name type="scientific">Skermanella cutis</name>
    <dbReference type="NCBI Taxonomy" id="2775420"/>
    <lineage>
        <taxon>Bacteria</taxon>
        <taxon>Pseudomonadati</taxon>
        <taxon>Pseudomonadota</taxon>
        <taxon>Alphaproteobacteria</taxon>
        <taxon>Rhodospirillales</taxon>
        <taxon>Azospirillaceae</taxon>
        <taxon>Skermanella</taxon>
    </lineage>
</organism>
<evidence type="ECO:0000313" key="1">
    <source>
        <dbReference type="EMBL" id="QQP91703.1"/>
    </source>
</evidence>
<gene>
    <name evidence="1" type="ORF">IGS68_11080</name>
</gene>
<proteinExistence type="predicted"/>
<dbReference type="RefSeq" id="WP_201079895.1">
    <property type="nucleotide sequence ID" value="NZ_CP067420.1"/>
</dbReference>
<evidence type="ECO:0008006" key="3">
    <source>
        <dbReference type="Google" id="ProtNLM"/>
    </source>
</evidence>
<protein>
    <recommendedName>
        <fullName evidence="3">Lipoprotein</fullName>
    </recommendedName>
</protein>
<name>A0ABX7BC58_9PROT</name>
<dbReference type="EMBL" id="CP067420">
    <property type="protein sequence ID" value="QQP91703.1"/>
    <property type="molecule type" value="Genomic_DNA"/>
</dbReference>
<reference evidence="1" key="1">
    <citation type="submission" date="2021-02" db="EMBL/GenBank/DDBJ databases">
        <title>Skermanella TT6 skin isolate.</title>
        <authorList>
            <person name="Lee K."/>
            <person name="Ganzorig M."/>
        </authorList>
    </citation>
    <scope>NUCLEOTIDE SEQUENCE</scope>
    <source>
        <strain evidence="1">TT6</strain>
    </source>
</reference>
<keyword evidence="2" id="KW-1185">Reference proteome</keyword>
<evidence type="ECO:0000313" key="2">
    <source>
        <dbReference type="Proteomes" id="UP000595197"/>
    </source>
</evidence>
<sequence length="95" mass="10089">MTLCLIEPALLSACKTSEPAYTSGQVGTVDCKDFRIQSLRPEFQTAAEAKCVIARTEYAEVNGTAFLREFKAPLCCATGATYGSMQGGGDAGRRS</sequence>